<evidence type="ECO:0000256" key="4">
    <source>
        <dbReference type="ARBA" id="ARBA00023136"/>
    </source>
</evidence>
<sequence length="127" mass="14425">MDVELPDPKPLYDLGETLSKGEASTIHRRWMQERPQDCSDHVRKRLEVGLVLPATRYLEARAEMLRTFLLLRSPRIRAYCFSIRGSVEALAGARSVLFDKTGTLTTGELELVEVVSGERRQLLVVNK</sequence>
<dbReference type="EMBL" id="JBHRUH010000043">
    <property type="protein sequence ID" value="MFC3294189.1"/>
    <property type="molecule type" value="Genomic_DNA"/>
</dbReference>
<gene>
    <name evidence="5" type="ORF">ACFOEI_19275</name>
</gene>
<keyword evidence="3" id="KW-1133">Transmembrane helix</keyword>
<reference evidence="6" key="1">
    <citation type="journal article" date="2019" name="Int. J. Syst. Evol. Microbiol.">
        <title>The Global Catalogue of Microorganisms (GCM) 10K type strain sequencing project: providing services to taxonomists for standard genome sequencing and annotation.</title>
        <authorList>
            <consortium name="The Broad Institute Genomics Platform"/>
            <consortium name="The Broad Institute Genome Sequencing Center for Infectious Disease"/>
            <person name="Wu L."/>
            <person name="Ma J."/>
        </authorList>
    </citation>
    <scope>NUCLEOTIDE SEQUENCE [LARGE SCALE GENOMIC DNA]</scope>
    <source>
        <strain evidence="6">KCTC 12847</strain>
    </source>
</reference>
<evidence type="ECO:0000256" key="2">
    <source>
        <dbReference type="ARBA" id="ARBA00022692"/>
    </source>
</evidence>
<keyword evidence="2" id="KW-0812">Transmembrane</keyword>
<dbReference type="InterPro" id="IPR018303">
    <property type="entry name" value="ATPase_P-typ_P_site"/>
</dbReference>
<comment type="subcellular location">
    <subcellularLocation>
        <location evidence="1">Membrane</location>
    </subcellularLocation>
</comment>
<dbReference type="RefSeq" id="WP_019020860.1">
    <property type="nucleotide sequence ID" value="NZ_JBHRUH010000043.1"/>
</dbReference>
<proteinExistence type="predicted"/>
<evidence type="ECO:0000256" key="1">
    <source>
        <dbReference type="ARBA" id="ARBA00004370"/>
    </source>
</evidence>
<evidence type="ECO:0008006" key="7">
    <source>
        <dbReference type="Google" id="ProtNLM"/>
    </source>
</evidence>
<name>A0ABV7M8J7_9GAMM</name>
<comment type="caution">
    <text evidence="5">The sequence shown here is derived from an EMBL/GenBank/DDBJ whole genome shotgun (WGS) entry which is preliminary data.</text>
</comment>
<dbReference type="Proteomes" id="UP001595640">
    <property type="component" value="Unassembled WGS sequence"/>
</dbReference>
<keyword evidence="4" id="KW-0472">Membrane</keyword>
<evidence type="ECO:0000313" key="5">
    <source>
        <dbReference type="EMBL" id="MFC3294189.1"/>
    </source>
</evidence>
<accession>A0ABV7M8J7</accession>
<evidence type="ECO:0000256" key="3">
    <source>
        <dbReference type="ARBA" id="ARBA00022989"/>
    </source>
</evidence>
<keyword evidence="6" id="KW-1185">Reference proteome</keyword>
<protein>
    <recommendedName>
        <fullName evidence="7">HAD family hydrolase</fullName>
    </recommendedName>
</protein>
<evidence type="ECO:0000313" key="6">
    <source>
        <dbReference type="Proteomes" id="UP001595640"/>
    </source>
</evidence>
<organism evidence="5 6">
    <name type="scientific">Modicisalibacter luteus</name>
    <dbReference type="NCBI Taxonomy" id="453962"/>
    <lineage>
        <taxon>Bacteria</taxon>
        <taxon>Pseudomonadati</taxon>
        <taxon>Pseudomonadota</taxon>
        <taxon>Gammaproteobacteria</taxon>
        <taxon>Oceanospirillales</taxon>
        <taxon>Halomonadaceae</taxon>
        <taxon>Modicisalibacter</taxon>
    </lineage>
</organism>
<dbReference type="PROSITE" id="PS00154">
    <property type="entry name" value="ATPASE_E1_E2"/>
    <property type="match status" value="1"/>
</dbReference>